<dbReference type="EMBL" id="JBHUML010000005">
    <property type="protein sequence ID" value="MFD2706772.1"/>
    <property type="molecule type" value="Genomic_DNA"/>
</dbReference>
<dbReference type="Gene3D" id="3.40.630.30">
    <property type="match status" value="1"/>
</dbReference>
<protein>
    <submittedName>
        <fullName evidence="2">GNAT family N-acetyltransferase</fullName>
        <ecNumber evidence="2">2.3.-.-</ecNumber>
    </submittedName>
</protein>
<keyword evidence="2" id="KW-0012">Acyltransferase</keyword>
<dbReference type="RefSeq" id="WP_380714072.1">
    <property type="nucleotide sequence ID" value="NZ_JBHUML010000005.1"/>
</dbReference>
<accession>A0ABW5T611</accession>
<keyword evidence="2" id="KW-0808">Transferase</keyword>
<feature type="domain" description="N-acetyltransferase" evidence="1">
    <location>
        <begin position="1"/>
        <end position="74"/>
    </location>
</feature>
<evidence type="ECO:0000313" key="2">
    <source>
        <dbReference type="EMBL" id="MFD2706772.1"/>
    </source>
</evidence>
<reference evidence="3" key="1">
    <citation type="journal article" date="2019" name="Int. J. Syst. Evol. Microbiol.">
        <title>The Global Catalogue of Microorganisms (GCM) 10K type strain sequencing project: providing services to taxonomists for standard genome sequencing and annotation.</title>
        <authorList>
            <consortium name="The Broad Institute Genomics Platform"/>
            <consortium name="The Broad Institute Genome Sequencing Center for Infectious Disease"/>
            <person name="Wu L."/>
            <person name="Ma J."/>
        </authorList>
    </citation>
    <scope>NUCLEOTIDE SEQUENCE [LARGE SCALE GENOMIC DNA]</scope>
    <source>
        <strain evidence="3">KCTC 33792</strain>
    </source>
</reference>
<dbReference type="CDD" id="cd04301">
    <property type="entry name" value="NAT_SF"/>
    <property type="match status" value="1"/>
</dbReference>
<sequence length="90" mass="10508">MQNGNRKYLSSFRGKGLASMLVQALVEEAKKQNWEEVYCIPFQGLQSFYGSFGFQNVPENHFLPSALENKLDYCRQNYDKSVTVFYLEHE</sequence>
<name>A0ABW5T611_9BACI</name>
<proteinExistence type="predicted"/>
<dbReference type="SUPFAM" id="SSF55729">
    <property type="entry name" value="Acyl-CoA N-acyltransferases (Nat)"/>
    <property type="match status" value="1"/>
</dbReference>
<dbReference type="InterPro" id="IPR016181">
    <property type="entry name" value="Acyl_CoA_acyltransferase"/>
</dbReference>
<dbReference type="EC" id="2.3.-.-" evidence="2"/>
<gene>
    <name evidence="2" type="ORF">ACFSUB_14995</name>
</gene>
<dbReference type="PROSITE" id="PS51186">
    <property type="entry name" value="GNAT"/>
    <property type="match status" value="1"/>
</dbReference>
<comment type="caution">
    <text evidence="2">The sequence shown here is derived from an EMBL/GenBank/DDBJ whole genome shotgun (WGS) entry which is preliminary data.</text>
</comment>
<evidence type="ECO:0000259" key="1">
    <source>
        <dbReference type="PROSITE" id="PS51186"/>
    </source>
</evidence>
<dbReference type="InterPro" id="IPR000182">
    <property type="entry name" value="GNAT_dom"/>
</dbReference>
<dbReference type="Proteomes" id="UP001597520">
    <property type="component" value="Unassembled WGS sequence"/>
</dbReference>
<organism evidence="2 3">
    <name type="scientific">Salibacterium lacus</name>
    <dbReference type="NCBI Taxonomy" id="1898109"/>
    <lineage>
        <taxon>Bacteria</taxon>
        <taxon>Bacillati</taxon>
        <taxon>Bacillota</taxon>
        <taxon>Bacilli</taxon>
        <taxon>Bacillales</taxon>
        <taxon>Bacillaceae</taxon>
    </lineage>
</organism>
<keyword evidence="3" id="KW-1185">Reference proteome</keyword>
<evidence type="ECO:0000313" key="3">
    <source>
        <dbReference type="Proteomes" id="UP001597520"/>
    </source>
</evidence>
<dbReference type="GO" id="GO:0016746">
    <property type="term" value="F:acyltransferase activity"/>
    <property type="evidence" value="ECO:0007669"/>
    <property type="project" value="UniProtKB-KW"/>
</dbReference>
<dbReference type="Pfam" id="PF13673">
    <property type="entry name" value="Acetyltransf_10"/>
    <property type="match status" value="1"/>
</dbReference>